<dbReference type="Proteomes" id="UP001595455">
    <property type="component" value="Unassembled WGS sequence"/>
</dbReference>
<protein>
    <submittedName>
        <fullName evidence="2">DUF1837 domain-containing protein</fullName>
    </submittedName>
</protein>
<dbReference type="RefSeq" id="WP_213069637.1">
    <property type="nucleotide sequence ID" value="NZ_JBHRSF010000030.1"/>
</dbReference>
<gene>
    <name evidence="2" type="ORF">ACFODO_09660</name>
</gene>
<organism evidence="2 3">
    <name type="scientific">Acinetobacter sichuanensis</name>
    <dbReference type="NCBI Taxonomy" id="2136183"/>
    <lineage>
        <taxon>Bacteria</taxon>
        <taxon>Pseudomonadati</taxon>
        <taxon>Pseudomonadota</taxon>
        <taxon>Gammaproteobacteria</taxon>
        <taxon>Moraxellales</taxon>
        <taxon>Moraxellaceae</taxon>
        <taxon>Acinetobacter</taxon>
    </lineage>
</organism>
<accession>A0ABV7BH32</accession>
<dbReference type="InterPro" id="IPR014976">
    <property type="entry name" value="AbpA_HamA_C"/>
</dbReference>
<feature type="domain" description="Anti-bacteriophage protein A/HamA C-terminal" evidence="1">
    <location>
        <begin position="13"/>
        <end position="162"/>
    </location>
</feature>
<evidence type="ECO:0000259" key="1">
    <source>
        <dbReference type="Pfam" id="PF08878"/>
    </source>
</evidence>
<reference evidence="3" key="1">
    <citation type="journal article" date="2019" name="Int. J. Syst. Evol. Microbiol.">
        <title>The Global Catalogue of Microorganisms (GCM) 10K type strain sequencing project: providing services to taxonomists for standard genome sequencing and annotation.</title>
        <authorList>
            <consortium name="The Broad Institute Genomics Platform"/>
            <consortium name="The Broad Institute Genome Sequencing Center for Infectious Disease"/>
            <person name="Wu L."/>
            <person name="Ma J."/>
        </authorList>
    </citation>
    <scope>NUCLEOTIDE SEQUENCE [LARGE SCALE GENOMIC DNA]</scope>
    <source>
        <strain evidence="3">KCTC 62575</strain>
    </source>
</reference>
<name>A0ABV7BH32_9GAMM</name>
<dbReference type="EMBL" id="JBHRSF010000030">
    <property type="protein sequence ID" value="MFC2995529.1"/>
    <property type="molecule type" value="Genomic_DNA"/>
</dbReference>
<keyword evidence="3" id="KW-1185">Reference proteome</keyword>
<proteinExistence type="predicted"/>
<evidence type="ECO:0000313" key="3">
    <source>
        <dbReference type="Proteomes" id="UP001595455"/>
    </source>
</evidence>
<evidence type="ECO:0000313" key="2">
    <source>
        <dbReference type="EMBL" id="MFC2995529.1"/>
    </source>
</evidence>
<dbReference type="Pfam" id="PF08878">
    <property type="entry name" value="HamA"/>
    <property type="match status" value="1"/>
</dbReference>
<sequence>MGNQTLLAMPEPFLEVRIHKTDLDPNLLAVCAGYELGEWRETQFANHVMQWLPEFALNYQEVRSMSAHNAVALLQKAARSIYQTDKFQSRGEFGELILHIILRQCFKTTPAISKIFFKDSRNDTVKGFDSVHVVYDGSTLDLYLGEVKFYTNINRAISDVITERLCCINM</sequence>
<comment type="caution">
    <text evidence="2">The sequence shown here is derived from an EMBL/GenBank/DDBJ whole genome shotgun (WGS) entry which is preliminary data.</text>
</comment>